<comment type="caution">
    <text evidence="2">The sequence shown here is derived from an EMBL/GenBank/DDBJ whole genome shotgun (WGS) entry which is preliminary data.</text>
</comment>
<sequence length="100" mass="10488">MKSIVPLVFLMPLVACTQDPGFTGVSGVREATPAEVASCTYVSDIRSTPGAYGVLAGPAVKYARNRILADAREAGANTVVFDPVSPGAEIYQLHAVAYRC</sequence>
<feature type="signal peptide" evidence="1">
    <location>
        <begin position="1"/>
        <end position="17"/>
    </location>
</feature>
<name>A0ABT2ZIL7_9RHOB</name>
<evidence type="ECO:0000313" key="3">
    <source>
        <dbReference type="Proteomes" id="UP001652564"/>
    </source>
</evidence>
<evidence type="ECO:0000256" key="1">
    <source>
        <dbReference type="SAM" id="SignalP"/>
    </source>
</evidence>
<evidence type="ECO:0000313" key="2">
    <source>
        <dbReference type="EMBL" id="MCV2870957.1"/>
    </source>
</evidence>
<reference evidence="2 3" key="1">
    <citation type="submission" date="2022-10" db="EMBL/GenBank/DDBJ databases">
        <title>Defluviimonas sp. nov., isolated from ocean surface sediments.</title>
        <authorList>
            <person name="He W."/>
            <person name="Wang L."/>
            <person name="Zhang D.-F."/>
        </authorList>
    </citation>
    <scope>NUCLEOTIDE SEQUENCE [LARGE SCALE GENOMIC DNA]</scope>
    <source>
        <strain evidence="2 3">WL0050</strain>
    </source>
</reference>
<keyword evidence="3" id="KW-1185">Reference proteome</keyword>
<dbReference type="EMBL" id="JAOWKZ010000001">
    <property type="protein sequence ID" value="MCV2870957.1"/>
    <property type="molecule type" value="Genomic_DNA"/>
</dbReference>
<gene>
    <name evidence="2" type="ORF">OEZ71_01480</name>
</gene>
<protein>
    <recommendedName>
        <fullName evidence="4">DUF4156 domain-containing protein</fullName>
    </recommendedName>
</protein>
<accession>A0ABT2ZIL7</accession>
<organism evidence="2 3">
    <name type="scientific">Albidovulum litorale</name>
    <dbReference type="NCBI Taxonomy" id="2984134"/>
    <lineage>
        <taxon>Bacteria</taxon>
        <taxon>Pseudomonadati</taxon>
        <taxon>Pseudomonadota</taxon>
        <taxon>Alphaproteobacteria</taxon>
        <taxon>Rhodobacterales</taxon>
        <taxon>Paracoccaceae</taxon>
        <taxon>Albidovulum</taxon>
    </lineage>
</organism>
<evidence type="ECO:0008006" key="4">
    <source>
        <dbReference type="Google" id="ProtNLM"/>
    </source>
</evidence>
<keyword evidence="1" id="KW-0732">Signal</keyword>
<dbReference type="Proteomes" id="UP001652564">
    <property type="component" value="Unassembled WGS sequence"/>
</dbReference>
<dbReference type="RefSeq" id="WP_263738151.1">
    <property type="nucleotide sequence ID" value="NZ_JAOWKZ010000001.1"/>
</dbReference>
<proteinExistence type="predicted"/>
<feature type="chain" id="PRO_5045095482" description="DUF4156 domain-containing protein" evidence="1">
    <location>
        <begin position="18"/>
        <end position="100"/>
    </location>
</feature>